<dbReference type="PROSITE" id="PS00138">
    <property type="entry name" value="SUBTILASE_SER"/>
    <property type="match status" value="1"/>
</dbReference>
<accession>A0A6L6PM14</accession>
<dbReference type="PROSITE" id="PS51892">
    <property type="entry name" value="SUBTILASE"/>
    <property type="match status" value="1"/>
</dbReference>
<proteinExistence type="inferred from homology"/>
<dbReference type="OrthoDB" id="5405281at2"/>
<dbReference type="EMBL" id="WNKY01000029">
    <property type="protein sequence ID" value="MTV40138.1"/>
    <property type="molecule type" value="Genomic_DNA"/>
</dbReference>
<dbReference type="PANTHER" id="PTHR43806:SF11">
    <property type="entry name" value="CEREVISIN-RELATED"/>
    <property type="match status" value="1"/>
</dbReference>
<dbReference type="PANTHER" id="PTHR43806">
    <property type="entry name" value="PEPTIDASE S8"/>
    <property type="match status" value="1"/>
</dbReference>
<dbReference type="InterPro" id="IPR000209">
    <property type="entry name" value="Peptidase_S8/S53_dom"/>
</dbReference>
<name>A0A6L6PM14_9BURK</name>
<protein>
    <submittedName>
        <fullName evidence="7">S8 family serine peptidase</fullName>
    </submittedName>
</protein>
<comment type="caution">
    <text evidence="7">The sequence shown here is derived from an EMBL/GenBank/DDBJ whole genome shotgun (WGS) entry which is preliminary data.</text>
</comment>
<keyword evidence="8" id="KW-1185">Reference proteome</keyword>
<dbReference type="GO" id="GO:0004252">
    <property type="term" value="F:serine-type endopeptidase activity"/>
    <property type="evidence" value="ECO:0007669"/>
    <property type="project" value="UniProtKB-UniRule"/>
</dbReference>
<dbReference type="InterPro" id="IPR023828">
    <property type="entry name" value="Peptidase_S8_Ser-AS"/>
</dbReference>
<keyword evidence="2 5" id="KW-0645">Protease</keyword>
<dbReference type="InterPro" id="IPR050131">
    <property type="entry name" value="Peptidase_S8_subtilisin-like"/>
</dbReference>
<comment type="similarity">
    <text evidence="1 5">Belongs to the peptidase S8 family.</text>
</comment>
<evidence type="ECO:0000256" key="3">
    <source>
        <dbReference type="ARBA" id="ARBA00022801"/>
    </source>
</evidence>
<dbReference type="GO" id="GO:0006508">
    <property type="term" value="P:proteolysis"/>
    <property type="evidence" value="ECO:0007669"/>
    <property type="project" value="UniProtKB-KW"/>
</dbReference>
<sequence length="407" mass="42361">MRLPGVQLPQLPLNLQPLRDTGRLLERTDIGDLTSSRLKQVASLLRQHRDVLEPDPRGEPVVRHEILAWSPSEAGLAAARAAGLTVVEAEAGASTVVLRVPAQMDTAAMLERLRQRDPDGVYDFNHVYTGSAAQPMDPPSSGTQDPQAALPHATGALRIGLVDSGIAREHEVFERARIQPWGCDGKDHPSAHGTAVAALMVGRAGRFRGVAPQAVLYAADIYCDSATGGSAARIAAALDWLAREQVAVINLSLVGPPNQILERVVAGMVKRGHLLVAAVGNDGPAAPPLYPASYPGVVGVSGVDKRGQPLPEAARGPQVMFAAPGNQMVSAAIGNPPYRTVRGTSFASPVVAALLADGLRQPSPAGAQRALAEAAKNASGNASGVPNPEVGYGVLGAAYRTDPSGFR</sequence>
<evidence type="ECO:0000256" key="1">
    <source>
        <dbReference type="ARBA" id="ARBA00011073"/>
    </source>
</evidence>
<dbReference type="Gene3D" id="3.40.50.200">
    <property type="entry name" value="Peptidase S8/S53 domain"/>
    <property type="match status" value="1"/>
</dbReference>
<evidence type="ECO:0000313" key="8">
    <source>
        <dbReference type="Proteomes" id="UP000475582"/>
    </source>
</evidence>
<evidence type="ECO:0000256" key="2">
    <source>
        <dbReference type="ARBA" id="ARBA00022670"/>
    </source>
</evidence>
<feature type="active site" description="Charge relay system" evidence="5">
    <location>
        <position position="345"/>
    </location>
</feature>
<dbReference type="Pfam" id="PF00082">
    <property type="entry name" value="Peptidase_S8"/>
    <property type="match status" value="1"/>
</dbReference>
<reference evidence="7 8" key="1">
    <citation type="submission" date="2019-11" db="EMBL/GenBank/DDBJ databases">
        <title>Type strains purchased from KCTC, JCM and DSMZ.</title>
        <authorList>
            <person name="Lu H."/>
        </authorList>
    </citation>
    <scope>NUCLEOTIDE SEQUENCE [LARGE SCALE GENOMIC DNA]</scope>
    <source>
        <strain evidence="7 8">KCTC 22382</strain>
    </source>
</reference>
<dbReference type="InterPro" id="IPR036852">
    <property type="entry name" value="Peptidase_S8/S53_dom_sf"/>
</dbReference>
<dbReference type="SUPFAM" id="SSF52743">
    <property type="entry name" value="Subtilisin-like"/>
    <property type="match status" value="1"/>
</dbReference>
<dbReference type="CDD" id="cd05561">
    <property type="entry name" value="Peptidases_S8_4"/>
    <property type="match status" value="1"/>
</dbReference>
<evidence type="ECO:0000256" key="4">
    <source>
        <dbReference type="ARBA" id="ARBA00022825"/>
    </source>
</evidence>
<feature type="active site" description="Charge relay system" evidence="5">
    <location>
        <position position="163"/>
    </location>
</feature>
<evidence type="ECO:0000313" key="7">
    <source>
        <dbReference type="EMBL" id="MTV40138.1"/>
    </source>
</evidence>
<dbReference type="AlphaFoldDB" id="A0A6L6PM14"/>
<dbReference type="Proteomes" id="UP000475582">
    <property type="component" value="Unassembled WGS sequence"/>
</dbReference>
<keyword evidence="4 5" id="KW-0720">Serine protease</keyword>
<feature type="active site" description="Charge relay system" evidence="5">
    <location>
        <position position="192"/>
    </location>
</feature>
<gene>
    <name evidence="7" type="ORF">GM676_21450</name>
</gene>
<feature type="domain" description="Peptidase S8/S53" evidence="6">
    <location>
        <begin position="158"/>
        <end position="393"/>
    </location>
</feature>
<evidence type="ECO:0000256" key="5">
    <source>
        <dbReference type="PROSITE-ProRule" id="PRU01240"/>
    </source>
</evidence>
<organism evidence="7 8">
    <name type="scientific">Duganella radicis</name>
    <dbReference type="NCBI Taxonomy" id="551988"/>
    <lineage>
        <taxon>Bacteria</taxon>
        <taxon>Pseudomonadati</taxon>
        <taxon>Pseudomonadota</taxon>
        <taxon>Betaproteobacteria</taxon>
        <taxon>Burkholderiales</taxon>
        <taxon>Oxalobacteraceae</taxon>
        <taxon>Telluria group</taxon>
        <taxon>Duganella</taxon>
    </lineage>
</organism>
<evidence type="ECO:0000259" key="6">
    <source>
        <dbReference type="Pfam" id="PF00082"/>
    </source>
</evidence>
<keyword evidence="3 5" id="KW-0378">Hydrolase</keyword>